<dbReference type="Pfam" id="PF08281">
    <property type="entry name" value="Sigma70_r4_2"/>
    <property type="match status" value="1"/>
</dbReference>
<dbReference type="InterPro" id="IPR013325">
    <property type="entry name" value="RNA_pol_sigma_r2"/>
</dbReference>
<dbReference type="InterPro" id="IPR039425">
    <property type="entry name" value="RNA_pol_sigma-70-like"/>
</dbReference>
<keyword evidence="3" id="KW-0731">Sigma factor</keyword>
<evidence type="ECO:0000256" key="3">
    <source>
        <dbReference type="ARBA" id="ARBA00023082"/>
    </source>
</evidence>
<evidence type="ECO:0000313" key="6">
    <source>
        <dbReference type="EMBL" id="GAA4305482.1"/>
    </source>
</evidence>
<dbReference type="PANTHER" id="PTHR43133:SF46">
    <property type="entry name" value="RNA POLYMERASE SIGMA-70 FACTOR ECF SUBFAMILY"/>
    <property type="match status" value="1"/>
</dbReference>
<comment type="similarity">
    <text evidence="1">Belongs to the sigma-70 factor family. ECF subfamily.</text>
</comment>
<dbReference type="NCBIfam" id="TIGR02937">
    <property type="entry name" value="sigma70-ECF"/>
    <property type="match status" value="1"/>
</dbReference>
<gene>
    <name evidence="6" type="ORF">GCM10023143_10770</name>
</gene>
<dbReference type="InterPro" id="IPR013324">
    <property type="entry name" value="RNA_pol_sigma_r3/r4-like"/>
</dbReference>
<evidence type="ECO:0000256" key="2">
    <source>
        <dbReference type="ARBA" id="ARBA00023015"/>
    </source>
</evidence>
<evidence type="ECO:0000256" key="4">
    <source>
        <dbReference type="ARBA" id="ARBA00023163"/>
    </source>
</evidence>
<comment type="caution">
    <text evidence="6">The sequence shown here is derived from an EMBL/GenBank/DDBJ whole genome shotgun (WGS) entry which is preliminary data.</text>
</comment>
<reference evidence="7" key="1">
    <citation type="journal article" date="2019" name="Int. J. Syst. Evol. Microbiol.">
        <title>The Global Catalogue of Microorganisms (GCM) 10K type strain sequencing project: providing services to taxonomists for standard genome sequencing and annotation.</title>
        <authorList>
            <consortium name="The Broad Institute Genomics Platform"/>
            <consortium name="The Broad Institute Genome Sequencing Center for Infectious Disease"/>
            <person name="Wu L."/>
            <person name="Ma J."/>
        </authorList>
    </citation>
    <scope>NUCLEOTIDE SEQUENCE [LARGE SCALE GENOMIC DNA]</scope>
    <source>
        <strain evidence="7">JCM 17664</strain>
    </source>
</reference>
<proteinExistence type="inferred from homology"/>
<dbReference type="Pfam" id="PF04542">
    <property type="entry name" value="Sigma70_r2"/>
    <property type="match status" value="1"/>
</dbReference>
<dbReference type="InterPro" id="IPR014327">
    <property type="entry name" value="RNA_pol_sigma70_bacteroid"/>
</dbReference>
<sequence length="192" mass="21954">MTEQDIRNLALQVADADDQQAFRILFDHYYTPLFRFAQSFVKNREAAEEIVEDLFVNVWRKRTRLPAISNLKVYLYVSVRHLSINYINRSGDSCTDSLEQTDMHCATLVPTPEDLMVATETLHRINRAIHDLPPQCRLIYKLTKEDGLRYREVADILNISPRTVENHVAAALRKIAAAISIDLKTGAAVVSR</sequence>
<keyword evidence="2" id="KW-0805">Transcription regulation</keyword>
<dbReference type="Gene3D" id="1.10.1740.10">
    <property type="match status" value="1"/>
</dbReference>
<dbReference type="InterPro" id="IPR007627">
    <property type="entry name" value="RNA_pol_sigma70_r2"/>
</dbReference>
<name>A0ABP8FJV2_9BACT</name>
<accession>A0ABP8FJV2</accession>
<dbReference type="InterPro" id="IPR014284">
    <property type="entry name" value="RNA_pol_sigma-70_dom"/>
</dbReference>
<dbReference type="InterPro" id="IPR000792">
    <property type="entry name" value="Tscrpt_reg_LuxR_C"/>
</dbReference>
<protein>
    <submittedName>
        <fullName evidence="6">RNA polymerase sigma-70 factor</fullName>
    </submittedName>
</protein>
<dbReference type="EMBL" id="BAABFN010000002">
    <property type="protein sequence ID" value="GAA4305482.1"/>
    <property type="molecule type" value="Genomic_DNA"/>
</dbReference>
<dbReference type="SUPFAM" id="SSF88659">
    <property type="entry name" value="Sigma3 and sigma4 domains of RNA polymerase sigma factors"/>
    <property type="match status" value="1"/>
</dbReference>
<dbReference type="PROSITE" id="PS00622">
    <property type="entry name" value="HTH_LUXR_1"/>
    <property type="match status" value="1"/>
</dbReference>
<dbReference type="RefSeq" id="WP_344976652.1">
    <property type="nucleotide sequence ID" value="NZ_BAABFN010000002.1"/>
</dbReference>
<evidence type="ECO:0000259" key="5">
    <source>
        <dbReference type="PROSITE" id="PS00622"/>
    </source>
</evidence>
<dbReference type="Proteomes" id="UP001501207">
    <property type="component" value="Unassembled WGS sequence"/>
</dbReference>
<evidence type="ECO:0000256" key="1">
    <source>
        <dbReference type="ARBA" id="ARBA00010641"/>
    </source>
</evidence>
<feature type="domain" description="HTH luxR-type" evidence="5">
    <location>
        <begin position="147"/>
        <end position="174"/>
    </location>
</feature>
<dbReference type="InterPro" id="IPR013249">
    <property type="entry name" value="RNA_pol_sigma70_r4_t2"/>
</dbReference>
<keyword evidence="4" id="KW-0804">Transcription</keyword>
<dbReference type="PANTHER" id="PTHR43133">
    <property type="entry name" value="RNA POLYMERASE ECF-TYPE SIGMA FACTO"/>
    <property type="match status" value="1"/>
</dbReference>
<dbReference type="Gene3D" id="1.10.10.10">
    <property type="entry name" value="Winged helix-like DNA-binding domain superfamily/Winged helix DNA-binding domain"/>
    <property type="match status" value="1"/>
</dbReference>
<dbReference type="InterPro" id="IPR036388">
    <property type="entry name" value="WH-like_DNA-bd_sf"/>
</dbReference>
<dbReference type="NCBIfam" id="TIGR02985">
    <property type="entry name" value="Sig70_bacteroi1"/>
    <property type="match status" value="1"/>
</dbReference>
<dbReference type="SUPFAM" id="SSF88946">
    <property type="entry name" value="Sigma2 domain of RNA polymerase sigma factors"/>
    <property type="match status" value="1"/>
</dbReference>
<evidence type="ECO:0000313" key="7">
    <source>
        <dbReference type="Proteomes" id="UP001501207"/>
    </source>
</evidence>
<organism evidence="6 7">
    <name type="scientific">Compostibacter hankyongensis</name>
    <dbReference type="NCBI Taxonomy" id="1007089"/>
    <lineage>
        <taxon>Bacteria</taxon>
        <taxon>Pseudomonadati</taxon>
        <taxon>Bacteroidota</taxon>
        <taxon>Chitinophagia</taxon>
        <taxon>Chitinophagales</taxon>
        <taxon>Chitinophagaceae</taxon>
        <taxon>Compostibacter</taxon>
    </lineage>
</organism>
<keyword evidence="7" id="KW-1185">Reference proteome</keyword>